<evidence type="ECO:0000313" key="5">
    <source>
        <dbReference type="EMBL" id="KAF6005745.1"/>
    </source>
</evidence>
<dbReference type="GO" id="GO:0000492">
    <property type="term" value="P:box C/D snoRNP assembly"/>
    <property type="evidence" value="ECO:0007669"/>
    <property type="project" value="TreeGrafter"/>
</dbReference>
<protein>
    <submittedName>
        <fullName evidence="6">DEBR0S4_11518g1_1</fullName>
    </submittedName>
</protein>
<sequence length="349" mass="39746">MLNALKTKRYNIKTSSNNDEKKLIQIVPEPKFVIKTKIFSSYGGSLPGTKLFINVGSHPKVPMPKDDSGNDTEVFDPAIIFPQIMNNKWEIPILTSPQLRNGKDKKGKNCLIVDCIINRKPMEWVSLNADLRMILTQWCFDSVEFQVGGHFLIDRDAVKFPRRSYMGQLQNIEVNVANLNNDFHEVQELQNSFDQKESFTNILDAKRLMQEENGLNNLKMPNDSPVFPAAKPSPLILEINPSNLHHSKQKPKEKLVSQTNEKISFTVDLKMLEPKDTKECYTFLLHVTSQLSGDDNFELNYNKYTKSIIISSSGKINSSPIAFPIPAKSQGLITSYYLKAEKSLYIFVR</sequence>
<dbReference type="GO" id="GO:0005737">
    <property type="term" value="C:cytoplasm"/>
    <property type="evidence" value="ECO:0007669"/>
    <property type="project" value="TreeGrafter"/>
</dbReference>
<dbReference type="AlphaFoldDB" id="A0A7D9H1E0"/>
<dbReference type="GO" id="GO:1990904">
    <property type="term" value="C:ribonucleoprotein complex"/>
    <property type="evidence" value="ECO:0007669"/>
    <property type="project" value="TreeGrafter"/>
</dbReference>
<feature type="domain" description="PIH1 N-terminal" evidence="3">
    <location>
        <begin position="8"/>
        <end position="174"/>
    </location>
</feature>
<proteinExistence type="inferred from homology"/>
<dbReference type="InterPro" id="IPR050734">
    <property type="entry name" value="PIH1/Kintoun_subfamily"/>
</dbReference>
<reference evidence="5 8" key="2">
    <citation type="journal article" date="2020" name="Appl. Microbiol. Biotechnol.">
        <title>Targeted gene deletion in Brettanomyces bruxellensis with an expression-free CRISPR-Cas9 system.</title>
        <authorList>
            <person name="Varela C."/>
            <person name="Bartel C."/>
            <person name="Onetto C."/>
            <person name="Borneman A."/>
        </authorList>
    </citation>
    <scope>NUCLEOTIDE SEQUENCE [LARGE SCALE GENOMIC DNA]</scope>
    <source>
        <strain evidence="5 8">AWRI1613</strain>
    </source>
</reference>
<dbReference type="EMBL" id="CABFWN010000004">
    <property type="protein sequence ID" value="VUG19140.1"/>
    <property type="molecule type" value="Genomic_DNA"/>
</dbReference>
<keyword evidence="7" id="KW-1185">Reference proteome</keyword>
<gene>
    <name evidence="6" type="ORF">DEBR0S4_11518G</name>
    <name evidence="5" type="ORF">HII12_005319</name>
</gene>
<evidence type="ECO:0000259" key="4">
    <source>
        <dbReference type="Pfam" id="PF18482"/>
    </source>
</evidence>
<dbReference type="Pfam" id="PF18482">
    <property type="entry name" value="Pih1_fungal_CS"/>
    <property type="match status" value="1"/>
</dbReference>
<dbReference type="EMBL" id="JABCYN010000057">
    <property type="protein sequence ID" value="KAF6005745.1"/>
    <property type="molecule type" value="Genomic_DNA"/>
</dbReference>
<reference evidence="6 7" key="1">
    <citation type="submission" date="2019-07" db="EMBL/GenBank/DDBJ databases">
        <authorList>
            <person name="Friedrich A."/>
            <person name="Schacherer J."/>
        </authorList>
    </citation>
    <scope>NUCLEOTIDE SEQUENCE [LARGE SCALE GENOMIC DNA]</scope>
</reference>
<evidence type="ECO:0000256" key="2">
    <source>
        <dbReference type="SAM" id="Coils"/>
    </source>
</evidence>
<dbReference type="Proteomes" id="UP000568158">
    <property type="component" value="Unassembled WGS sequence"/>
</dbReference>
<organism evidence="6 7">
    <name type="scientific">Dekkera bruxellensis</name>
    <name type="common">Brettanomyces custersii</name>
    <dbReference type="NCBI Taxonomy" id="5007"/>
    <lineage>
        <taxon>Eukaryota</taxon>
        <taxon>Fungi</taxon>
        <taxon>Dikarya</taxon>
        <taxon>Ascomycota</taxon>
        <taxon>Saccharomycotina</taxon>
        <taxon>Pichiomycetes</taxon>
        <taxon>Pichiales</taxon>
        <taxon>Pichiaceae</taxon>
        <taxon>Brettanomyces</taxon>
    </lineage>
</organism>
<dbReference type="PANTHER" id="PTHR22997">
    <property type="entry name" value="PIH1 DOMAIN-CONTAINING PROTEIN 1"/>
    <property type="match status" value="1"/>
</dbReference>
<keyword evidence="2" id="KW-0175">Coiled coil</keyword>
<dbReference type="GO" id="GO:0097255">
    <property type="term" value="C:R2TP complex"/>
    <property type="evidence" value="ECO:0007669"/>
    <property type="project" value="TreeGrafter"/>
</dbReference>
<evidence type="ECO:0000313" key="7">
    <source>
        <dbReference type="Proteomes" id="UP000478008"/>
    </source>
</evidence>
<name>A0A7D9H1E0_DEKBR</name>
<dbReference type="PANTHER" id="PTHR22997:SF0">
    <property type="entry name" value="PIH1 DOMAIN-CONTAINING PROTEIN 1"/>
    <property type="match status" value="1"/>
</dbReference>
<evidence type="ECO:0000313" key="6">
    <source>
        <dbReference type="EMBL" id="VUG19140.1"/>
    </source>
</evidence>
<evidence type="ECO:0000259" key="3">
    <source>
        <dbReference type="Pfam" id="PF08190"/>
    </source>
</evidence>
<dbReference type="Pfam" id="PF08190">
    <property type="entry name" value="PIH1"/>
    <property type="match status" value="1"/>
</dbReference>
<dbReference type="Proteomes" id="UP000478008">
    <property type="component" value="Unassembled WGS sequence"/>
</dbReference>
<evidence type="ECO:0000313" key="8">
    <source>
        <dbReference type="Proteomes" id="UP000568158"/>
    </source>
</evidence>
<dbReference type="GO" id="GO:0006364">
    <property type="term" value="P:rRNA processing"/>
    <property type="evidence" value="ECO:0007669"/>
    <property type="project" value="TreeGrafter"/>
</dbReference>
<comment type="similarity">
    <text evidence="1">Belongs to the PIH1 family.</text>
</comment>
<feature type="domain" description="Pih1 Ascomycota CS" evidence="4">
    <location>
        <begin position="263"/>
        <end position="348"/>
    </location>
</feature>
<accession>A0A7D9H1E0</accession>
<dbReference type="InterPro" id="IPR041441">
    <property type="entry name" value="Pih1_CS_Ascomycota"/>
</dbReference>
<feature type="coiled-coil region" evidence="2">
    <location>
        <begin position="162"/>
        <end position="189"/>
    </location>
</feature>
<dbReference type="InterPro" id="IPR012981">
    <property type="entry name" value="PIH1_N"/>
</dbReference>
<evidence type="ECO:0000256" key="1">
    <source>
        <dbReference type="ARBA" id="ARBA00008511"/>
    </source>
</evidence>